<keyword evidence="19" id="KW-0333">Golgi apparatus</keyword>
<evidence type="ECO:0000313" key="33">
    <source>
        <dbReference type="Proteomes" id="UP000265200"/>
    </source>
</evidence>
<evidence type="ECO:0000256" key="18">
    <source>
        <dbReference type="ARBA" id="ARBA00022837"/>
    </source>
</evidence>
<evidence type="ECO:0000256" key="22">
    <source>
        <dbReference type="ARBA" id="ARBA00023128"/>
    </source>
</evidence>
<keyword evidence="21" id="KW-0969">Cilium</keyword>
<dbReference type="AlphaFoldDB" id="A0A3P9H8J7"/>
<dbReference type="PROSITE" id="PS51132">
    <property type="entry name" value="OLF"/>
    <property type="match status" value="1"/>
</dbReference>
<keyword evidence="15" id="KW-1000">Mitochondrion outer membrane</keyword>
<keyword evidence="26" id="KW-0966">Cell projection</keyword>
<evidence type="ECO:0000256" key="11">
    <source>
        <dbReference type="ARBA" id="ARBA00022525"/>
    </source>
</evidence>
<keyword evidence="13" id="KW-0479">Metal-binding</keyword>
<evidence type="ECO:0000256" key="16">
    <source>
        <dbReference type="ARBA" id="ARBA00022792"/>
    </source>
</evidence>
<sequence>MEVSSAFRSNERHKNLFVYFQTNFSLWKNLMFLCMDLPTHLSLSPSRQTPLPPCYPLLSCSASLFPGCINICELLVKSSAHREGKQTGGKAQPRSSAGRRRSGVLEEPQQRSVSNMFLLLLLGGLLLQGDTQDHASLWRGNDRSGRCVYSFTVPSPVEASCPQPAAPEVEALKARLGVLEMLVSQLSGKSLQPPGGHQGAGDRAQAELQDALNRAVAERSLLQGEKERLKREMKALQLRMEEMRRETERLRKRPCPQTPAAPPSHPQRDRAPTRPLEDSAWQYGSPAFQELKAEVTEVPVPDSQQNHTGCGDLLSVGEPVTHRRADNIAGKYGVWMQDPDPVSPYGPNMVWRIDTVGTEVRQLFGYEDLEQLSKGFPSKVLLLLDPLESTGATLYRGSLYYQRRLSRTLIRYELAAEHVAARRELPHAGFHGQFPYSWGGYTDIDLAVDEKGLWAVYSTSKAHGAIVISLLDPLSLEVRRSWETNIRKSSVANSFIICGKMYTVASYSAPDSTINYVYDTETSQGKAVSIPFKNKYRYNSMIDYSLAQRKLFAWDNFHLVSYDIRMSHSPAI</sequence>
<feature type="region of interest" description="Disordered" evidence="30">
    <location>
        <begin position="83"/>
        <end position="108"/>
    </location>
</feature>
<feature type="compositionally biased region" description="Basic and acidic residues" evidence="30">
    <location>
        <begin position="266"/>
        <end position="277"/>
    </location>
</feature>
<keyword evidence="25" id="KW-1015">Disulfide bond</keyword>
<evidence type="ECO:0000256" key="12">
    <source>
        <dbReference type="ARBA" id="ARBA00022530"/>
    </source>
</evidence>
<dbReference type="GO" id="GO:0005929">
    <property type="term" value="C:cilium"/>
    <property type="evidence" value="ECO:0007669"/>
    <property type="project" value="UniProtKB-SubCell"/>
</dbReference>
<dbReference type="Proteomes" id="UP000265200">
    <property type="component" value="Chromosome 4"/>
</dbReference>
<evidence type="ECO:0000256" key="29">
    <source>
        <dbReference type="PROSITE-ProRule" id="PRU00446"/>
    </source>
</evidence>
<keyword evidence="20" id="KW-0175">Coiled coil</keyword>
<keyword evidence="18" id="KW-0106">Calcium</keyword>
<evidence type="ECO:0000256" key="1">
    <source>
        <dbReference type="ARBA" id="ARBA00004138"/>
    </source>
</evidence>
<dbReference type="InterPro" id="IPR050605">
    <property type="entry name" value="Olfactomedin-like_domain"/>
</dbReference>
<dbReference type="GO" id="GO:0005758">
    <property type="term" value="C:mitochondrial intermembrane space"/>
    <property type="evidence" value="ECO:0007669"/>
    <property type="project" value="UniProtKB-SubCell"/>
</dbReference>
<reference key="1">
    <citation type="journal article" date="2007" name="Nature">
        <title>The medaka draft genome and insights into vertebrate genome evolution.</title>
        <authorList>
            <person name="Kasahara M."/>
            <person name="Naruse K."/>
            <person name="Sasaki S."/>
            <person name="Nakatani Y."/>
            <person name="Qu W."/>
            <person name="Ahsan B."/>
            <person name="Yamada T."/>
            <person name="Nagayasu Y."/>
            <person name="Doi K."/>
            <person name="Kasai Y."/>
            <person name="Jindo T."/>
            <person name="Kobayashi D."/>
            <person name="Shimada A."/>
            <person name="Toyoda A."/>
            <person name="Kuroki Y."/>
            <person name="Fujiyama A."/>
            <person name="Sasaki T."/>
            <person name="Shimizu A."/>
            <person name="Asakawa S."/>
            <person name="Shimizu N."/>
            <person name="Hashimoto S."/>
            <person name="Yang J."/>
            <person name="Lee Y."/>
            <person name="Matsushima K."/>
            <person name="Sugano S."/>
            <person name="Sakaizumi M."/>
            <person name="Narita T."/>
            <person name="Ohishi K."/>
            <person name="Haga S."/>
            <person name="Ohta F."/>
            <person name="Nomoto H."/>
            <person name="Nogata K."/>
            <person name="Morishita T."/>
            <person name="Endo T."/>
            <person name="Shin-I T."/>
            <person name="Takeda H."/>
            <person name="Morishita S."/>
            <person name="Kohara Y."/>
        </authorList>
    </citation>
    <scope>NUCLEOTIDE SEQUENCE [LARGE SCALE GENOMIC DNA]</scope>
    <source>
        <strain>Hd-rR</strain>
    </source>
</reference>
<keyword evidence="16" id="KW-0999">Mitochondrion inner membrane</keyword>
<keyword evidence="27" id="KW-0449">Lipoprotein</keyword>
<evidence type="ECO:0000256" key="21">
    <source>
        <dbReference type="ARBA" id="ARBA00023069"/>
    </source>
</evidence>
<proteinExistence type="predicted"/>
<dbReference type="GO" id="GO:0005576">
    <property type="term" value="C:extracellular region"/>
    <property type="evidence" value="ECO:0007669"/>
    <property type="project" value="UniProtKB-SubCell"/>
</dbReference>
<evidence type="ECO:0000256" key="6">
    <source>
        <dbReference type="ARBA" id="ARBA00004541"/>
    </source>
</evidence>
<evidence type="ECO:0000256" key="25">
    <source>
        <dbReference type="ARBA" id="ARBA00023157"/>
    </source>
</evidence>
<reference evidence="32 33" key="2">
    <citation type="submission" date="2017-04" db="EMBL/GenBank/DDBJ databases">
        <title>CpG methylation of centromeres and impact of large insertions on vertebrate speciation.</title>
        <authorList>
            <person name="Ichikawa K."/>
            <person name="Yoshimura J."/>
            <person name="Morishita S."/>
        </authorList>
    </citation>
    <scope>NUCLEOTIDE SEQUENCE</scope>
    <source>
        <strain evidence="32 33">HSOK</strain>
    </source>
</reference>
<dbReference type="InterPro" id="IPR003112">
    <property type="entry name" value="Olfac-like_dom"/>
</dbReference>
<comment type="caution">
    <text evidence="29">Lacks conserved residue(s) required for the propagation of feature annotation.</text>
</comment>
<dbReference type="GO" id="GO:0005743">
    <property type="term" value="C:mitochondrial inner membrane"/>
    <property type="evidence" value="ECO:0007669"/>
    <property type="project" value="UniProtKB-SubCell"/>
</dbReference>
<protein>
    <recommendedName>
        <fullName evidence="10">Myocilin</fullName>
    </recommendedName>
</protein>
<feature type="region of interest" description="Disordered" evidence="30">
    <location>
        <begin position="243"/>
        <end position="279"/>
    </location>
</feature>
<dbReference type="GO" id="GO:0005794">
    <property type="term" value="C:Golgi apparatus"/>
    <property type="evidence" value="ECO:0007669"/>
    <property type="project" value="UniProtKB-SubCell"/>
</dbReference>
<dbReference type="SMART" id="SM00284">
    <property type="entry name" value="OLF"/>
    <property type="match status" value="1"/>
</dbReference>
<evidence type="ECO:0000256" key="26">
    <source>
        <dbReference type="ARBA" id="ARBA00023273"/>
    </source>
</evidence>
<name>A0A3P9H8J7_ORYLA</name>
<dbReference type="GO" id="GO:0046872">
    <property type="term" value="F:metal ion binding"/>
    <property type="evidence" value="ECO:0007669"/>
    <property type="project" value="UniProtKB-KW"/>
</dbReference>
<evidence type="ECO:0000256" key="15">
    <source>
        <dbReference type="ARBA" id="ARBA00022787"/>
    </source>
</evidence>
<evidence type="ECO:0000256" key="19">
    <source>
        <dbReference type="ARBA" id="ARBA00023034"/>
    </source>
</evidence>
<dbReference type="PANTHER" id="PTHR23192">
    <property type="entry name" value="OLFACTOMEDIN-RELATED"/>
    <property type="match status" value="1"/>
</dbReference>
<evidence type="ECO:0000256" key="24">
    <source>
        <dbReference type="ARBA" id="ARBA00023139"/>
    </source>
</evidence>
<evidence type="ECO:0000256" key="3">
    <source>
        <dbReference type="ARBA" id="ARBA00004294"/>
    </source>
</evidence>
<reference evidence="32" key="3">
    <citation type="submission" date="2025-08" db="UniProtKB">
        <authorList>
            <consortium name="Ensembl"/>
        </authorList>
    </citation>
    <scope>IDENTIFICATION</scope>
    <source>
        <strain evidence="32">HSOK</strain>
    </source>
</reference>
<evidence type="ECO:0000256" key="13">
    <source>
        <dbReference type="ARBA" id="ARBA00022723"/>
    </source>
</evidence>
<keyword evidence="11" id="KW-0964">Secreted</keyword>
<evidence type="ECO:0000256" key="10">
    <source>
        <dbReference type="ARBA" id="ARBA00017216"/>
    </source>
</evidence>
<evidence type="ECO:0000259" key="31">
    <source>
        <dbReference type="PROSITE" id="PS51132"/>
    </source>
</evidence>
<evidence type="ECO:0000256" key="7">
    <source>
        <dbReference type="ARBA" id="ARBA00004550"/>
    </source>
</evidence>
<evidence type="ECO:0000256" key="20">
    <source>
        <dbReference type="ARBA" id="ARBA00023054"/>
    </source>
</evidence>
<dbReference type="GO" id="GO:0005791">
    <property type="term" value="C:rough endoplasmic reticulum"/>
    <property type="evidence" value="ECO:0007669"/>
    <property type="project" value="UniProtKB-SubCell"/>
</dbReference>
<feature type="domain" description="Olfactomedin-like" evidence="31">
    <location>
        <begin position="309"/>
        <end position="568"/>
    </location>
</feature>
<keyword evidence="23" id="KW-0472">Membrane</keyword>
<dbReference type="PANTHER" id="PTHR23192:SF33">
    <property type="entry name" value="MYOCILIN"/>
    <property type="match status" value="1"/>
</dbReference>
<keyword evidence="14" id="KW-0732">Signal</keyword>
<keyword evidence="12" id="KW-0272">Extracellular matrix</keyword>
<dbReference type="Pfam" id="PF02191">
    <property type="entry name" value="OLF"/>
    <property type="match status" value="1"/>
</dbReference>
<reference evidence="32" key="4">
    <citation type="submission" date="2025-09" db="UniProtKB">
        <authorList>
            <consortium name="Ensembl"/>
        </authorList>
    </citation>
    <scope>IDENTIFICATION</scope>
    <source>
        <strain evidence="32">HSOK</strain>
    </source>
</reference>
<feature type="compositionally biased region" description="Pro residues" evidence="30">
    <location>
        <begin position="256"/>
        <end position="265"/>
    </location>
</feature>
<evidence type="ECO:0000256" key="17">
    <source>
        <dbReference type="ARBA" id="ARBA00022824"/>
    </source>
</evidence>
<evidence type="ECO:0000256" key="8">
    <source>
        <dbReference type="ARBA" id="ARBA00004555"/>
    </source>
</evidence>
<evidence type="ECO:0000256" key="9">
    <source>
        <dbReference type="ARBA" id="ARBA00004569"/>
    </source>
</evidence>
<organism evidence="32 33">
    <name type="scientific">Oryzias latipes</name>
    <name type="common">Japanese rice fish</name>
    <name type="synonym">Japanese killifish</name>
    <dbReference type="NCBI Taxonomy" id="8090"/>
    <lineage>
        <taxon>Eukaryota</taxon>
        <taxon>Metazoa</taxon>
        <taxon>Chordata</taxon>
        <taxon>Craniata</taxon>
        <taxon>Vertebrata</taxon>
        <taxon>Euteleostomi</taxon>
        <taxon>Actinopterygii</taxon>
        <taxon>Neopterygii</taxon>
        <taxon>Teleostei</taxon>
        <taxon>Neoteleostei</taxon>
        <taxon>Acanthomorphata</taxon>
        <taxon>Ovalentaria</taxon>
        <taxon>Atherinomorphae</taxon>
        <taxon>Beloniformes</taxon>
        <taxon>Adrianichthyidae</taxon>
        <taxon>Oryziinae</taxon>
        <taxon>Oryzias</taxon>
    </lineage>
</organism>
<keyword evidence="28" id="KW-0968">Cytoplasmic vesicle</keyword>
<evidence type="ECO:0000256" key="14">
    <source>
        <dbReference type="ARBA" id="ARBA00022729"/>
    </source>
</evidence>
<evidence type="ECO:0000256" key="23">
    <source>
        <dbReference type="ARBA" id="ARBA00023136"/>
    </source>
</evidence>
<evidence type="ECO:0000256" key="28">
    <source>
        <dbReference type="ARBA" id="ARBA00023329"/>
    </source>
</evidence>
<evidence type="ECO:0000256" key="30">
    <source>
        <dbReference type="SAM" id="MobiDB-lite"/>
    </source>
</evidence>
<evidence type="ECO:0000256" key="2">
    <source>
        <dbReference type="ARBA" id="ARBA00004273"/>
    </source>
</evidence>
<dbReference type="GO" id="GO:0031410">
    <property type="term" value="C:cytoplasmic vesicle"/>
    <property type="evidence" value="ECO:0007669"/>
    <property type="project" value="UniProtKB-SubCell"/>
</dbReference>
<keyword evidence="22" id="KW-0496">Mitochondrion</keyword>
<evidence type="ECO:0000256" key="4">
    <source>
        <dbReference type="ARBA" id="ARBA00004427"/>
    </source>
</evidence>
<evidence type="ECO:0000313" key="32">
    <source>
        <dbReference type="Ensembl" id="ENSORLP00015004111.1"/>
    </source>
</evidence>
<dbReference type="Ensembl" id="ENSORLT00015008147.1">
    <property type="protein sequence ID" value="ENSORLP00015004111.1"/>
    <property type="gene ID" value="ENSORLG00015004853.1"/>
</dbReference>
<dbReference type="GO" id="GO:0005741">
    <property type="term" value="C:mitochondrial outer membrane"/>
    <property type="evidence" value="ECO:0007669"/>
    <property type="project" value="UniProtKB-SubCell"/>
</dbReference>
<keyword evidence="24" id="KW-0564">Palmitate</keyword>
<evidence type="ECO:0000256" key="5">
    <source>
        <dbReference type="ARBA" id="ARBA00004498"/>
    </source>
</evidence>
<keyword evidence="17" id="KW-0256">Endoplasmic reticulum</keyword>
<comment type="subcellular location">
    <subcellularLocation>
        <location evidence="1">Cell projection</location>
        <location evidence="1">Cilium</location>
    </subcellularLocation>
    <subcellularLocation>
        <location evidence="6">Cytoplasmic vesicle</location>
    </subcellularLocation>
    <subcellularLocation>
        <location evidence="8">Golgi apparatus</location>
    </subcellularLocation>
    <subcellularLocation>
        <location evidence="2">Mitochondrion inner membrane</location>
    </subcellularLocation>
    <subcellularLocation>
        <location evidence="9">Mitochondrion intermembrane space</location>
    </subcellularLocation>
    <subcellularLocation>
        <location evidence="3">Mitochondrion outer membrane</location>
    </subcellularLocation>
    <subcellularLocation>
        <location evidence="4">Rough endoplasmic reticulum</location>
    </subcellularLocation>
    <subcellularLocation>
        <location evidence="7">Secreted</location>
        <location evidence="7">Extracellular exosome</location>
    </subcellularLocation>
    <subcellularLocation>
        <location evidence="5">Secreted</location>
        <location evidence="5">Extracellular space</location>
        <location evidence="5">Extracellular matrix</location>
    </subcellularLocation>
</comment>
<accession>A0A3P9H8J7</accession>
<evidence type="ECO:0000256" key="27">
    <source>
        <dbReference type="ARBA" id="ARBA00023288"/>
    </source>
</evidence>